<dbReference type="InterPro" id="IPR043472">
    <property type="entry name" value="Macro_dom-like"/>
</dbReference>
<dbReference type="Proteomes" id="UP000197065">
    <property type="component" value="Unassembled WGS sequence"/>
</dbReference>
<dbReference type="PANTHER" id="PTHR11106">
    <property type="entry name" value="GANGLIOSIDE INDUCED DIFFERENTIATION ASSOCIATED PROTEIN 2-RELATED"/>
    <property type="match status" value="1"/>
</dbReference>
<feature type="domain" description="Macro" evidence="1">
    <location>
        <begin position="1"/>
        <end position="179"/>
    </location>
</feature>
<keyword evidence="3" id="KW-1185">Reference proteome</keyword>
<name>A0A212PZE2_9PROT</name>
<dbReference type="InterPro" id="IPR002589">
    <property type="entry name" value="Macro_dom"/>
</dbReference>
<dbReference type="PROSITE" id="PS51154">
    <property type="entry name" value="MACRO"/>
    <property type="match status" value="1"/>
</dbReference>
<dbReference type="OrthoDB" id="6194521at2"/>
<dbReference type="AlphaFoldDB" id="A0A212PZE2"/>
<accession>A0A212PZE2</accession>
<organism evidence="2 3">
    <name type="scientific">Arboricoccus pini</name>
    <dbReference type="NCBI Taxonomy" id="1963835"/>
    <lineage>
        <taxon>Bacteria</taxon>
        <taxon>Pseudomonadati</taxon>
        <taxon>Pseudomonadota</taxon>
        <taxon>Alphaproteobacteria</taxon>
        <taxon>Geminicoccales</taxon>
        <taxon>Geminicoccaceae</taxon>
        <taxon>Arboricoccus</taxon>
    </lineage>
</organism>
<protein>
    <submittedName>
        <fullName evidence="2">O-acetyl-ADP-ribose deacetylase (Regulator of RNase III), contains Macro domain</fullName>
    </submittedName>
</protein>
<proteinExistence type="predicted"/>
<dbReference type="SMART" id="SM00506">
    <property type="entry name" value="A1pp"/>
    <property type="match status" value="1"/>
</dbReference>
<gene>
    <name evidence="2" type="ORF">SAMN07250955_101260</name>
</gene>
<dbReference type="Gene3D" id="3.40.220.10">
    <property type="entry name" value="Leucine Aminopeptidase, subunit E, domain 1"/>
    <property type="match status" value="1"/>
</dbReference>
<dbReference type="PANTHER" id="PTHR11106:SF27">
    <property type="entry name" value="MACRO DOMAIN-CONTAINING PROTEIN"/>
    <property type="match status" value="1"/>
</dbReference>
<dbReference type="SUPFAM" id="SSF52949">
    <property type="entry name" value="Macro domain-like"/>
    <property type="match status" value="1"/>
</dbReference>
<dbReference type="EMBL" id="FYEH01000001">
    <property type="protein sequence ID" value="SNB52475.1"/>
    <property type="molecule type" value="Genomic_DNA"/>
</dbReference>
<dbReference type="RefSeq" id="WP_088559577.1">
    <property type="nucleotide sequence ID" value="NZ_FYEH01000001.1"/>
</dbReference>
<dbReference type="GO" id="GO:0061463">
    <property type="term" value="F:O-acetyl-ADP-ribose deacetylase activity"/>
    <property type="evidence" value="ECO:0007669"/>
    <property type="project" value="TreeGrafter"/>
</dbReference>
<sequence>MIRFHSTGFQGRLKAVFEDVRSLMVDAVVIGRHEDFGSGNRAYEAVHGMAGDRLRAACRRFGRMPRGQARMTPAFGLTSRFVLHTACPVWRGGGRGEKDLLAGCYASSIEVAGKAKLRSLGIPEIATGIYSFPPEQTARIAVRAVASAIATAPSLKEVLFCCYSITALRFYEAEILELEREWGRSGQR</sequence>
<evidence type="ECO:0000313" key="3">
    <source>
        <dbReference type="Proteomes" id="UP000197065"/>
    </source>
</evidence>
<dbReference type="Pfam" id="PF01661">
    <property type="entry name" value="Macro"/>
    <property type="match status" value="1"/>
</dbReference>
<evidence type="ECO:0000259" key="1">
    <source>
        <dbReference type="PROSITE" id="PS51154"/>
    </source>
</evidence>
<evidence type="ECO:0000313" key="2">
    <source>
        <dbReference type="EMBL" id="SNB52475.1"/>
    </source>
</evidence>
<reference evidence="2 3" key="1">
    <citation type="submission" date="2017-06" db="EMBL/GenBank/DDBJ databases">
        <authorList>
            <person name="Kim H.J."/>
            <person name="Triplett B.A."/>
        </authorList>
    </citation>
    <scope>NUCLEOTIDE SEQUENCE [LARGE SCALE GENOMIC DNA]</scope>
    <source>
        <strain evidence="2 3">B29T1</strain>
    </source>
</reference>